<organism evidence="1 2">
    <name type="scientific">Dreissena polymorpha</name>
    <name type="common">Zebra mussel</name>
    <name type="synonym">Mytilus polymorpha</name>
    <dbReference type="NCBI Taxonomy" id="45954"/>
    <lineage>
        <taxon>Eukaryota</taxon>
        <taxon>Metazoa</taxon>
        <taxon>Spiralia</taxon>
        <taxon>Lophotrochozoa</taxon>
        <taxon>Mollusca</taxon>
        <taxon>Bivalvia</taxon>
        <taxon>Autobranchia</taxon>
        <taxon>Heteroconchia</taxon>
        <taxon>Euheterodonta</taxon>
        <taxon>Imparidentia</taxon>
        <taxon>Neoheterodontei</taxon>
        <taxon>Myida</taxon>
        <taxon>Dreissenoidea</taxon>
        <taxon>Dreissenidae</taxon>
        <taxon>Dreissena</taxon>
    </lineage>
</organism>
<name>A0A9D4HWV4_DREPO</name>
<comment type="caution">
    <text evidence="1">The sequence shown here is derived from an EMBL/GenBank/DDBJ whole genome shotgun (WGS) entry which is preliminary data.</text>
</comment>
<dbReference type="EMBL" id="JAIWYP010000011">
    <property type="protein sequence ID" value="KAH3733976.1"/>
    <property type="molecule type" value="Genomic_DNA"/>
</dbReference>
<keyword evidence="2" id="KW-1185">Reference proteome</keyword>
<reference evidence="1" key="1">
    <citation type="journal article" date="2019" name="bioRxiv">
        <title>The Genome of the Zebra Mussel, Dreissena polymorpha: A Resource for Invasive Species Research.</title>
        <authorList>
            <person name="McCartney M.A."/>
            <person name="Auch B."/>
            <person name="Kono T."/>
            <person name="Mallez S."/>
            <person name="Zhang Y."/>
            <person name="Obille A."/>
            <person name="Becker A."/>
            <person name="Abrahante J.E."/>
            <person name="Garbe J."/>
            <person name="Badalamenti J.P."/>
            <person name="Herman A."/>
            <person name="Mangelson H."/>
            <person name="Liachko I."/>
            <person name="Sullivan S."/>
            <person name="Sone E.D."/>
            <person name="Koren S."/>
            <person name="Silverstein K.A.T."/>
            <person name="Beckman K.B."/>
            <person name="Gohl D.M."/>
        </authorList>
    </citation>
    <scope>NUCLEOTIDE SEQUENCE</scope>
    <source>
        <strain evidence="1">Duluth1</strain>
        <tissue evidence="1">Whole animal</tissue>
    </source>
</reference>
<gene>
    <name evidence="1" type="ORF">DPMN_040415</name>
</gene>
<dbReference type="AlphaFoldDB" id="A0A9D4HWV4"/>
<evidence type="ECO:0000313" key="1">
    <source>
        <dbReference type="EMBL" id="KAH3733976.1"/>
    </source>
</evidence>
<reference evidence="1" key="2">
    <citation type="submission" date="2020-11" db="EMBL/GenBank/DDBJ databases">
        <authorList>
            <person name="McCartney M.A."/>
            <person name="Auch B."/>
            <person name="Kono T."/>
            <person name="Mallez S."/>
            <person name="Becker A."/>
            <person name="Gohl D.M."/>
            <person name="Silverstein K.A.T."/>
            <person name="Koren S."/>
            <person name="Bechman K.B."/>
            <person name="Herman A."/>
            <person name="Abrahante J.E."/>
            <person name="Garbe J."/>
        </authorList>
    </citation>
    <scope>NUCLEOTIDE SEQUENCE</scope>
    <source>
        <strain evidence="1">Duluth1</strain>
        <tissue evidence="1">Whole animal</tissue>
    </source>
</reference>
<sequence>MWPSDHGRVVRMVEGQLVMARKRGKPGFIGESGGKAITSSVMNSSRGYWPNLKEARGFLGRHLPRGKVPTALDFPALPAGLGS</sequence>
<proteinExistence type="predicted"/>
<accession>A0A9D4HWV4</accession>
<dbReference type="Proteomes" id="UP000828390">
    <property type="component" value="Unassembled WGS sequence"/>
</dbReference>
<protein>
    <submittedName>
        <fullName evidence="1">Uncharacterized protein</fullName>
    </submittedName>
</protein>
<evidence type="ECO:0000313" key="2">
    <source>
        <dbReference type="Proteomes" id="UP000828390"/>
    </source>
</evidence>